<accession>X1KTL1</accession>
<organism evidence="1">
    <name type="scientific">marine sediment metagenome</name>
    <dbReference type="NCBI Taxonomy" id="412755"/>
    <lineage>
        <taxon>unclassified sequences</taxon>
        <taxon>metagenomes</taxon>
        <taxon>ecological metagenomes</taxon>
    </lineage>
</organism>
<dbReference type="EMBL" id="BARU01037179">
    <property type="protein sequence ID" value="GAH85348.1"/>
    <property type="molecule type" value="Genomic_DNA"/>
</dbReference>
<gene>
    <name evidence="1" type="ORF">S03H2_57967</name>
</gene>
<evidence type="ECO:0000313" key="1">
    <source>
        <dbReference type="EMBL" id="GAH85348.1"/>
    </source>
</evidence>
<comment type="caution">
    <text evidence="1">The sequence shown here is derived from an EMBL/GenBank/DDBJ whole genome shotgun (WGS) entry which is preliminary data.</text>
</comment>
<sequence length="141" mass="16644">MSRDNYHNLYSNDGSDLVNIPELCRKIVVELGDLLYPRDKIIEENNRKYFVLQNGKKLEINDTDRNYKNKLMSFIDFKVSGNTQKQLFITDLEIIFNSILKFSDFISKLSHIRELSEENKKPIISLAIRVIIFIGDLLYFY</sequence>
<dbReference type="AlphaFoldDB" id="X1KTL1"/>
<proteinExistence type="predicted"/>
<reference evidence="1" key="1">
    <citation type="journal article" date="2014" name="Front. Microbiol.">
        <title>High frequency of phylogenetically diverse reductive dehalogenase-homologous genes in deep subseafloor sedimentary metagenomes.</title>
        <authorList>
            <person name="Kawai M."/>
            <person name="Futagami T."/>
            <person name="Toyoda A."/>
            <person name="Takaki Y."/>
            <person name="Nishi S."/>
            <person name="Hori S."/>
            <person name="Arai W."/>
            <person name="Tsubouchi T."/>
            <person name="Morono Y."/>
            <person name="Uchiyama I."/>
            <person name="Ito T."/>
            <person name="Fujiyama A."/>
            <person name="Inagaki F."/>
            <person name="Takami H."/>
        </authorList>
    </citation>
    <scope>NUCLEOTIDE SEQUENCE</scope>
    <source>
        <strain evidence="1">Expedition CK06-06</strain>
    </source>
</reference>
<protein>
    <submittedName>
        <fullName evidence="1">Uncharacterized protein</fullName>
    </submittedName>
</protein>
<name>X1KTL1_9ZZZZ</name>